<feature type="compositionally biased region" description="Polar residues" evidence="1">
    <location>
        <begin position="272"/>
        <end position="290"/>
    </location>
</feature>
<feature type="compositionally biased region" description="Polar residues" evidence="1">
    <location>
        <begin position="217"/>
        <end position="231"/>
    </location>
</feature>
<organism evidence="2 3">
    <name type="scientific">Colocasia esculenta</name>
    <name type="common">Wild taro</name>
    <name type="synonym">Arum esculentum</name>
    <dbReference type="NCBI Taxonomy" id="4460"/>
    <lineage>
        <taxon>Eukaryota</taxon>
        <taxon>Viridiplantae</taxon>
        <taxon>Streptophyta</taxon>
        <taxon>Embryophyta</taxon>
        <taxon>Tracheophyta</taxon>
        <taxon>Spermatophyta</taxon>
        <taxon>Magnoliopsida</taxon>
        <taxon>Liliopsida</taxon>
        <taxon>Araceae</taxon>
        <taxon>Aroideae</taxon>
        <taxon>Colocasieae</taxon>
        <taxon>Colocasia</taxon>
    </lineage>
</organism>
<feature type="compositionally biased region" description="Polar residues" evidence="1">
    <location>
        <begin position="311"/>
        <end position="332"/>
    </location>
</feature>
<feature type="compositionally biased region" description="Low complexity" evidence="1">
    <location>
        <begin position="333"/>
        <end position="350"/>
    </location>
</feature>
<evidence type="ECO:0000313" key="2">
    <source>
        <dbReference type="EMBL" id="MQL69256.1"/>
    </source>
</evidence>
<dbReference type="AlphaFoldDB" id="A0A843TG84"/>
<feature type="compositionally biased region" description="Low complexity" evidence="1">
    <location>
        <begin position="175"/>
        <end position="187"/>
    </location>
</feature>
<keyword evidence="3" id="KW-1185">Reference proteome</keyword>
<evidence type="ECO:0000313" key="3">
    <source>
        <dbReference type="Proteomes" id="UP000652761"/>
    </source>
</evidence>
<evidence type="ECO:0000256" key="1">
    <source>
        <dbReference type="SAM" id="MobiDB-lite"/>
    </source>
</evidence>
<dbReference type="Proteomes" id="UP000652761">
    <property type="component" value="Unassembled WGS sequence"/>
</dbReference>
<reference evidence="2" key="1">
    <citation type="submission" date="2017-07" db="EMBL/GenBank/DDBJ databases">
        <title>Taro Niue Genome Assembly and Annotation.</title>
        <authorList>
            <person name="Atibalentja N."/>
            <person name="Keating K."/>
            <person name="Fields C.J."/>
        </authorList>
    </citation>
    <scope>NUCLEOTIDE SEQUENCE</scope>
    <source>
        <strain evidence="2">Niue_2</strain>
        <tissue evidence="2">Leaf</tissue>
    </source>
</reference>
<feature type="compositionally biased region" description="Pro residues" evidence="1">
    <location>
        <begin position="255"/>
        <end position="264"/>
    </location>
</feature>
<feature type="region of interest" description="Disordered" evidence="1">
    <location>
        <begin position="173"/>
        <end position="361"/>
    </location>
</feature>
<comment type="caution">
    <text evidence="2">The sequence shown here is derived from an EMBL/GenBank/DDBJ whole genome shotgun (WGS) entry which is preliminary data.</text>
</comment>
<gene>
    <name evidence="2" type="ORF">Taro_001546</name>
</gene>
<proteinExistence type="predicted"/>
<feature type="compositionally biased region" description="Basic and acidic residues" evidence="1">
    <location>
        <begin position="295"/>
        <end position="305"/>
    </location>
</feature>
<sequence>MGPRNRENTEAGTTRNTGLPKARPTTPTETRHSRAVTTMQARATRNTWKRREENIVITTTTKPLPLAAKRETRNLHALLASLAPASASAQGRDRAATETHNTRNAAAWPSCGLTPDTTTWLRNRCRERHTPNPLASQTYTRELYKRLSAAVQTSFSPQLQSPLTWAANSSSLIARSTPSTGSRGRGSQETETTSERDKPSSAKHRANRAVLGEPHQNVAQPNGTLRTTMAQNEHRPSERTLQQAELQKQHKPILGEPPPEPPGTVPGKTTRTDQPNQQRTSDSEVAQQQQKRARNSPERNPHQDNNKAFWESSTRAQGNQAMHLNLEGNATATRNGTTPRGSTTRTTPNRWLVAHDKPSKR</sequence>
<accession>A0A843TG84</accession>
<protein>
    <submittedName>
        <fullName evidence="2">Uncharacterized protein</fullName>
    </submittedName>
</protein>
<dbReference type="EMBL" id="NMUH01000032">
    <property type="protein sequence ID" value="MQL69256.1"/>
    <property type="molecule type" value="Genomic_DNA"/>
</dbReference>
<feature type="compositionally biased region" description="Polar residues" evidence="1">
    <location>
        <begin position="35"/>
        <end position="44"/>
    </location>
</feature>
<name>A0A843TG84_COLES</name>
<feature type="region of interest" description="Disordered" evidence="1">
    <location>
        <begin position="1"/>
        <end position="44"/>
    </location>
</feature>